<evidence type="ECO:0000256" key="1">
    <source>
        <dbReference type="SAM" id="MobiDB-lite"/>
    </source>
</evidence>
<proteinExistence type="predicted"/>
<feature type="region of interest" description="Disordered" evidence="1">
    <location>
        <begin position="62"/>
        <end position="113"/>
    </location>
</feature>
<protein>
    <submittedName>
        <fullName evidence="2">Uncharacterized protein</fullName>
    </submittedName>
</protein>
<feature type="compositionally biased region" description="Basic and acidic residues" evidence="1">
    <location>
        <begin position="81"/>
        <end position="106"/>
    </location>
</feature>
<dbReference type="EMBL" id="LXJU01000016">
    <property type="protein sequence ID" value="OGE50608.1"/>
    <property type="molecule type" value="Genomic_DNA"/>
</dbReference>
<dbReference type="GeneID" id="34578837"/>
<evidence type="ECO:0000313" key="3">
    <source>
        <dbReference type="Proteomes" id="UP000177622"/>
    </source>
</evidence>
<dbReference type="RefSeq" id="XP_022486054.1">
    <property type="nucleotide sequence ID" value="XM_022634103.1"/>
</dbReference>
<reference evidence="2 3" key="1">
    <citation type="journal article" date="2016" name="Sci. Rep.">
        <title>Penicillium arizonense, a new, genome sequenced fungal species, reveals a high chemical diversity in secreted metabolites.</title>
        <authorList>
            <person name="Grijseels S."/>
            <person name="Nielsen J.C."/>
            <person name="Randelovic M."/>
            <person name="Nielsen J."/>
            <person name="Nielsen K.F."/>
            <person name="Workman M."/>
            <person name="Frisvad J.C."/>
        </authorList>
    </citation>
    <scope>NUCLEOTIDE SEQUENCE [LARGE SCALE GENOMIC DNA]</scope>
    <source>
        <strain evidence="2 3">CBS 141311</strain>
    </source>
</reference>
<feature type="region of interest" description="Disordered" evidence="1">
    <location>
        <begin position="304"/>
        <end position="334"/>
    </location>
</feature>
<dbReference type="OrthoDB" id="3045089at2759"/>
<gene>
    <name evidence="2" type="ORF">PENARI_c016G07467</name>
</gene>
<dbReference type="AlphaFoldDB" id="A0A1F5LBL3"/>
<sequence>MSALVQIWQGFDLPSVRDLQIERCPEPTCKGTWTRPKAQTWATCPACGTQVISAEYETEFESSSATDFRTPGSPRILFPERSGRNDANRSRRAEYRQSRRVERLPEGEDMEDDSDIDIEDISTFKRVVRRVVRRLEAFDALSPDDTESVFSFEDPWTVYSDAASFPEMNYQQAAVIYIVKTLTGDSELLALYKEAAQIMSKDRFMRNHIRLLRKLHRDILSEAHGPTQISAARFLGSIRHRISSAIHVIVMPTKYTVREKVNTMLEQGKDSLLLLERLLVETSSTAQLAPIYTDDKISDSKLGTQLHTSHSADTANGEGEDHCSHEDRSGGEYEPIEEDTTLFELESTAKFVTSARSFDLFKEDVRGFLYAASKDG</sequence>
<name>A0A1F5LBL3_PENAI</name>
<feature type="compositionally biased region" description="Basic and acidic residues" evidence="1">
    <location>
        <begin position="319"/>
        <end position="331"/>
    </location>
</feature>
<evidence type="ECO:0000313" key="2">
    <source>
        <dbReference type="EMBL" id="OGE50608.1"/>
    </source>
</evidence>
<accession>A0A1F5LBL3</accession>
<organism evidence="2 3">
    <name type="scientific">Penicillium arizonense</name>
    <dbReference type="NCBI Taxonomy" id="1835702"/>
    <lineage>
        <taxon>Eukaryota</taxon>
        <taxon>Fungi</taxon>
        <taxon>Dikarya</taxon>
        <taxon>Ascomycota</taxon>
        <taxon>Pezizomycotina</taxon>
        <taxon>Eurotiomycetes</taxon>
        <taxon>Eurotiomycetidae</taxon>
        <taxon>Eurotiales</taxon>
        <taxon>Aspergillaceae</taxon>
        <taxon>Penicillium</taxon>
    </lineage>
</organism>
<dbReference type="Proteomes" id="UP000177622">
    <property type="component" value="Unassembled WGS sequence"/>
</dbReference>
<keyword evidence="3" id="KW-1185">Reference proteome</keyword>
<feature type="compositionally biased region" description="Polar residues" evidence="1">
    <location>
        <begin position="304"/>
        <end position="314"/>
    </location>
</feature>
<comment type="caution">
    <text evidence="2">The sequence shown here is derived from an EMBL/GenBank/DDBJ whole genome shotgun (WGS) entry which is preliminary data.</text>
</comment>